<dbReference type="InterPro" id="IPR011344">
    <property type="entry name" value="ssDNA-bd"/>
</dbReference>
<dbReference type="GO" id="GO:0009295">
    <property type="term" value="C:nucleoid"/>
    <property type="evidence" value="ECO:0007669"/>
    <property type="project" value="TreeGrafter"/>
</dbReference>
<reference evidence="6" key="1">
    <citation type="submission" date="2020-10" db="EMBL/GenBank/DDBJ databases">
        <authorList>
            <person name="Gilroy R."/>
        </authorList>
    </citation>
    <scope>NUCLEOTIDE SEQUENCE</scope>
    <source>
        <strain evidence="6">B1-16210</strain>
    </source>
</reference>
<gene>
    <name evidence="6" type="primary">ssb</name>
    <name evidence="6" type="ORF">IAC77_03770</name>
</gene>
<evidence type="ECO:0000256" key="1">
    <source>
        <dbReference type="ARBA" id="ARBA00023125"/>
    </source>
</evidence>
<dbReference type="CDD" id="cd04496">
    <property type="entry name" value="SSB_OBF"/>
    <property type="match status" value="1"/>
</dbReference>
<dbReference type="InterPro" id="IPR000424">
    <property type="entry name" value="Primosome_PriB/ssb"/>
</dbReference>
<dbReference type="InterPro" id="IPR012340">
    <property type="entry name" value="NA-bd_OB-fold"/>
</dbReference>
<evidence type="ECO:0000256" key="2">
    <source>
        <dbReference type="ARBA" id="ARBA00023172"/>
    </source>
</evidence>
<evidence type="ECO:0000313" key="7">
    <source>
        <dbReference type="Proteomes" id="UP000721442"/>
    </source>
</evidence>
<evidence type="ECO:0000256" key="5">
    <source>
        <dbReference type="SAM" id="MobiDB-lite"/>
    </source>
</evidence>
<protein>
    <recommendedName>
        <fullName evidence="3 4">Single-stranded DNA-binding protein</fullName>
        <shortName evidence="3">SSB</shortName>
    </recommendedName>
</protein>
<comment type="subunit">
    <text evidence="3">Homotetramer.</text>
</comment>
<dbReference type="HAMAP" id="MF_00984">
    <property type="entry name" value="SSB"/>
    <property type="match status" value="1"/>
</dbReference>
<comment type="caution">
    <text evidence="3">Lacks conserved residue(s) required for the propagation of feature annotation.</text>
</comment>
<dbReference type="PROSITE" id="PS50935">
    <property type="entry name" value="SSB"/>
    <property type="match status" value="1"/>
</dbReference>
<dbReference type="AlphaFoldDB" id="A0A940DEW7"/>
<dbReference type="NCBIfam" id="TIGR00621">
    <property type="entry name" value="ssb"/>
    <property type="match status" value="1"/>
</dbReference>
<dbReference type="GO" id="GO:0006310">
    <property type="term" value="P:DNA recombination"/>
    <property type="evidence" value="ECO:0007669"/>
    <property type="project" value="UniProtKB-KW"/>
</dbReference>
<dbReference type="Proteomes" id="UP000721442">
    <property type="component" value="Unassembled WGS sequence"/>
</dbReference>
<reference evidence="6" key="2">
    <citation type="journal article" date="2021" name="PeerJ">
        <title>Extensive microbial diversity within the chicken gut microbiome revealed by metagenomics and culture.</title>
        <authorList>
            <person name="Gilroy R."/>
            <person name="Ravi A."/>
            <person name="Getino M."/>
            <person name="Pursley I."/>
            <person name="Horton D.L."/>
            <person name="Alikhan N.F."/>
            <person name="Baker D."/>
            <person name="Gharbi K."/>
            <person name="Hall N."/>
            <person name="Watson M."/>
            <person name="Adriaenssens E.M."/>
            <person name="Foster-Nyarko E."/>
            <person name="Jarju S."/>
            <person name="Secka A."/>
            <person name="Antonio M."/>
            <person name="Oren A."/>
            <person name="Chaudhuri R.R."/>
            <person name="La Ragione R."/>
            <person name="Hildebrand F."/>
            <person name="Pallen M.J."/>
        </authorList>
    </citation>
    <scope>NUCLEOTIDE SEQUENCE</scope>
    <source>
        <strain evidence="6">B1-16210</strain>
    </source>
</reference>
<evidence type="ECO:0000313" key="6">
    <source>
        <dbReference type="EMBL" id="MBO8407547.1"/>
    </source>
</evidence>
<comment type="caution">
    <text evidence="6">The sequence shown here is derived from an EMBL/GenBank/DDBJ whole genome shotgun (WGS) entry which is preliminary data.</text>
</comment>
<evidence type="ECO:0000256" key="4">
    <source>
        <dbReference type="RuleBase" id="RU000524"/>
    </source>
</evidence>
<dbReference type="PANTHER" id="PTHR10302">
    <property type="entry name" value="SINGLE-STRANDED DNA-BINDING PROTEIN"/>
    <property type="match status" value="1"/>
</dbReference>
<dbReference type="PANTHER" id="PTHR10302:SF27">
    <property type="entry name" value="SINGLE-STRANDED DNA-BINDING PROTEIN"/>
    <property type="match status" value="1"/>
</dbReference>
<name>A0A940DEW7_9PROT</name>
<dbReference type="EMBL" id="JADINE010000046">
    <property type="protein sequence ID" value="MBO8407547.1"/>
    <property type="molecule type" value="Genomic_DNA"/>
</dbReference>
<dbReference type="Gene3D" id="2.40.50.140">
    <property type="entry name" value="Nucleic acid-binding proteins"/>
    <property type="match status" value="1"/>
</dbReference>
<feature type="region of interest" description="Disordered" evidence="5">
    <location>
        <begin position="124"/>
        <end position="155"/>
    </location>
</feature>
<keyword evidence="2" id="KW-0233">DNA recombination</keyword>
<dbReference type="SUPFAM" id="SSF50249">
    <property type="entry name" value="Nucleic acid-binding proteins"/>
    <property type="match status" value="1"/>
</dbReference>
<dbReference type="GO" id="GO:0006260">
    <property type="term" value="P:DNA replication"/>
    <property type="evidence" value="ECO:0007669"/>
    <property type="project" value="InterPro"/>
</dbReference>
<accession>A0A940DEW7</accession>
<proteinExistence type="inferred from homology"/>
<organism evidence="6 7">
    <name type="scientific">Candidatus Enterousia excrementavium</name>
    <dbReference type="NCBI Taxonomy" id="2840789"/>
    <lineage>
        <taxon>Bacteria</taxon>
        <taxon>Pseudomonadati</taxon>
        <taxon>Pseudomonadota</taxon>
        <taxon>Alphaproteobacteria</taxon>
        <taxon>Candidatus Enterousia</taxon>
    </lineage>
</organism>
<sequence>MAGSINKVILVGNVGQDPQVRTMQSGQKVVSFSLATSDRWRDRQTGEQKEQTEWHRVVIFNPNLVEVAERMLQKGTKLYLEGSLRTRKWQNQQGVDMYTTEVVLNQFAGQMVILAGAKSLDGAASGGDYGQPASQPVQPQREEISVADIGDDIPF</sequence>
<dbReference type="GO" id="GO:0003697">
    <property type="term" value="F:single-stranded DNA binding"/>
    <property type="evidence" value="ECO:0007669"/>
    <property type="project" value="UniProtKB-UniRule"/>
</dbReference>
<dbReference type="Pfam" id="PF00436">
    <property type="entry name" value="SSB"/>
    <property type="match status" value="1"/>
</dbReference>
<evidence type="ECO:0000256" key="3">
    <source>
        <dbReference type="HAMAP-Rule" id="MF_00984"/>
    </source>
</evidence>
<feature type="DNA-binding region" evidence="3">
    <location>
        <begin position="54"/>
        <end position="60"/>
    </location>
</feature>
<keyword evidence="1 3" id="KW-0238">DNA-binding</keyword>